<proteinExistence type="predicted"/>
<comment type="caution">
    <text evidence="1">The sequence shown here is derived from an EMBL/GenBank/DDBJ whole genome shotgun (WGS) entry which is preliminary data.</text>
</comment>
<reference evidence="1 2" key="1">
    <citation type="submission" date="2024-02" db="EMBL/GenBank/DDBJ databases">
        <authorList>
            <person name="Chen Y."/>
            <person name="Shah S."/>
            <person name="Dougan E. K."/>
            <person name="Thang M."/>
            <person name="Chan C."/>
        </authorList>
    </citation>
    <scope>NUCLEOTIDE SEQUENCE [LARGE SCALE GENOMIC DNA]</scope>
</reference>
<keyword evidence="2" id="KW-1185">Reference proteome</keyword>
<dbReference type="Proteomes" id="UP001642464">
    <property type="component" value="Unassembled WGS sequence"/>
</dbReference>
<name>A0ABP0JV62_9DINO</name>
<dbReference type="EMBL" id="CAXAMM010008668">
    <property type="protein sequence ID" value="CAK9018125.1"/>
    <property type="molecule type" value="Genomic_DNA"/>
</dbReference>
<organism evidence="1 2">
    <name type="scientific">Durusdinium trenchii</name>
    <dbReference type="NCBI Taxonomy" id="1381693"/>
    <lineage>
        <taxon>Eukaryota</taxon>
        <taxon>Sar</taxon>
        <taxon>Alveolata</taxon>
        <taxon>Dinophyceae</taxon>
        <taxon>Suessiales</taxon>
        <taxon>Symbiodiniaceae</taxon>
        <taxon>Durusdinium</taxon>
    </lineage>
</organism>
<dbReference type="GO" id="GO:0003677">
    <property type="term" value="F:DNA binding"/>
    <property type="evidence" value="ECO:0007669"/>
    <property type="project" value="UniProtKB-KW"/>
</dbReference>
<evidence type="ECO:0000313" key="1">
    <source>
        <dbReference type="EMBL" id="CAK9018125.1"/>
    </source>
</evidence>
<accession>A0ABP0JV62</accession>
<sequence length="148" mass="16647">VGEDGAFNELLLAALERLRVCLRQFAPVFFATKEVFVPAHLVSSWYASPVRKIAACAAHLEGRVADEQLAPLVLQEIFALRMAPHLQGPRLHLEEMDLLERFIEALPERWLDPLPAALSPLRDCLGPRAPKNAELSAERAYRLLQKMK</sequence>
<keyword evidence="1" id="KW-0238">DNA-binding</keyword>
<feature type="non-terminal residue" evidence="1">
    <location>
        <position position="1"/>
    </location>
</feature>
<evidence type="ECO:0000313" key="2">
    <source>
        <dbReference type="Proteomes" id="UP001642464"/>
    </source>
</evidence>
<protein>
    <submittedName>
        <fullName evidence="1">GC-rich sequence DNA-binding factor 2</fullName>
    </submittedName>
</protein>
<gene>
    <name evidence="1" type="ORF">SCF082_LOCUS13943</name>
</gene>